<dbReference type="PANTHER" id="PTHR32063:SF64">
    <property type="entry name" value="ACRB_ACRD_ACRF FAMILY PROTEIN"/>
    <property type="match status" value="1"/>
</dbReference>
<gene>
    <name evidence="2" type="ORF">VQ03_15865</name>
</gene>
<dbReference type="InterPro" id="IPR027463">
    <property type="entry name" value="AcrB_DN_DC_subdom"/>
</dbReference>
<dbReference type="Gene3D" id="3.30.70.1320">
    <property type="entry name" value="Multidrug efflux transporter AcrB pore domain like"/>
    <property type="match status" value="1"/>
</dbReference>
<dbReference type="PATRIC" id="fig|1187852.3.peg.318"/>
<dbReference type="OrthoDB" id="9798415at2"/>
<keyword evidence="1" id="KW-1133">Transmembrane helix</keyword>
<reference evidence="2 3" key="1">
    <citation type="submission" date="2015-03" db="EMBL/GenBank/DDBJ databases">
        <title>Genome sequencing of Methylobacterium tarhaniae DSM 25844.</title>
        <authorList>
            <person name="Chaudhry V."/>
            <person name="Patil P.B."/>
        </authorList>
    </citation>
    <scope>NUCLEOTIDE SEQUENCE [LARGE SCALE GENOMIC DNA]</scope>
    <source>
        <strain evidence="2 3">DSM 25844</strain>
    </source>
</reference>
<evidence type="ECO:0000256" key="1">
    <source>
        <dbReference type="SAM" id="Phobius"/>
    </source>
</evidence>
<dbReference type="Gene3D" id="3.30.70.1430">
    <property type="entry name" value="Multidrug efflux transporter AcrB pore domain"/>
    <property type="match status" value="2"/>
</dbReference>
<organism evidence="2 3">
    <name type="scientific">Methylobacterium tarhaniae</name>
    <dbReference type="NCBI Taxonomy" id="1187852"/>
    <lineage>
        <taxon>Bacteria</taxon>
        <taxon>Pseudomonadati</taxon>
        <taxon>Pseudomonadota</taxon>
        <taxon>Alphaproteobacteria</taxon>
        <taxon>Hyphomicrobiales</taxon>
        <taxon>Methylobacteriaceae</taxon>
        <taxon>Methylobacterium</taxon>
    </lineage>
</organism>
<feature type="transmembrane region" description="Helical" evidence="1">
    <location>
        <begin position="463"/>
        <end position="487"/>
    </location>
</feature>
<evidence type="ECO:0000313" key="3">
    <source>
        <dbReference type="Proteomes" id="UP000036449"/>
    </source>
</evidence>
<feature type="transmembrane region" description="Helical" evidence="1">
    <location>
        <begin position="855"/>
        <end position="873"/>
    </location>
</feature>
<protein>
    <submittedName>
        <fullName evidence="2">ACR family transporter</fullName>
    </submittedName>
</protein>
<dbReference type="SUPFAM" id="SSF82693">
    <property type="entry name" value="Multidrug efflux transporter AcrB pore domain, PN1, PN2, PC1 and PC2 subdomains"/>
    <property type="match status" value="3"/>
</dbReference>
<dbReference type="Gene3D" id="1.20.1640.10">
    <property type="entry name" value="Multidrug efflux transporter AcrB transmembrane domain"/>
    <property type="match status" value="2"/>
</dbReference>
<name>A0A0J6SVK9_9HYPH</name>
<feature type="transmembrane region" description="Helical" evidence="1">
    <location>
        <begin position="346"/>
        <end position="379"/>
    </location>
</feature>
<accession>A0A0J6SVK9</accession>
<keyword evidence="1" id="KW-0472">Membrane</keyword>
<feature type="transmembrane region" description="Helical" evidence="1">
    <location>
        <begin position="15"/>
        <end position="32"/>
    </location>
</feature>
<dbReference type="InterPro" id="IPR001036">
    <property type="entry name" value="Acrflvin-R"/>
</dbReference>
<dbReference type="PRINTS" id="PR00702">
    <property type="entry name" value="ACRIFLAVINRP"/>
</dbReference>
<sequence>MKSFNLSEWALSHRSFVWFLMVVAIVAGAMSYRKLGREEDPAFAIKTMVVQAVWPGATIGDTLDQVTDRIEKELQQINAVDYTKSYTTPGQATVFVNLRDTTPPQTIPWLFYQVRKRLGDIKGTFPQGMQGPFFNDEFGDVYGNIYAFTADGLSMRQLRDYVEQVRTRIIKVPSIGKTQIIGAQDEMIYLDFSTRKLAGLGVDVQSVVKTLQAQNAVAPSGVIQAGPERVSVRVGGQFTDENSLKAINLRVNDRFFRLSDVATIERGYADPPKSLFRYNGRPAIGLAIAMQQSGNLLEFGEALKSRMRQVEAELPVGVGIHLVSDQPRIVEEAVGGFTKALVEAVVIVLVVSFLSLGVRAGLVVSFSIPLVLAIVFVIMEVMGVTLQRISLGALIIALGLLVDDAMITVEMMVARLEAGDSLHKAATFAYTSTAFPMLTGTLVTVAGFLPIGFNGSAAGEYTYSLFVVIAASLLVSWVVAVLFAPLIGVKILPKTMKGHHDKPSRLLGAFRAVLLPAMRFRWVTVAVCVGMLGLAVVGMGHVQQQFFPASDRPEVLVDMTLPQNASISETKAQMDRFEAALKGDPEIKRWSSYVGEGAIRFYLPLDQQLSNAFFGQIVIETVSLEARDRTMARLNDLARRDFVGTDVFVHPLDLGPPVGRPIQYRISGPDLQVVRAQALKLANVVAQNPHVGLPTFDWNEPGKVLRVEILQDKARQLGVTSQDIAGILNGVVGGSTITQVRDAIYLVDVVGRAQGPERRSVDTLQSLQVPTAGGATVPLLAFAKIHYDLEQPIVWRRDRMPTITVRASITDATQPPTIVAALAPAMAQFRSELPDGYDLATGGAVEESAKGQGPIAAVVPVMLLVMAFFLMVQLQSLQKLFLVSSVAPLGLIGVVAALLPSGAPMGFVAILGILALIGIIIRNAVILVTQIDEFEAEGMNPWDAVVEATCHRMRPILLTAAAASLGMVPIAREVFWGPMAYAMIGGIIAATFLTLFFLPALYVGWYRIRPQKKGETHAPAGA</sequence>
<dbReference type="SUPFAM" id="SSF82866">
    <property type="entry name" value="Multidrug efflux transporter AcrB transmembrane domain"/>
    <property type="match status" value="2"/>
</dbReference>
<feature type="transmembrane region" description="Helical" evidence="1">
    <location>
        <begin position="425"/>
        <end position="451"/>
    </location>
</feature>
<feature type="transmembrane region" description="Helical" evidence="1">
    <location>
        <begin position="391"/>
        <end position="413"/>
    </location>
</feature>
<dbReference type="Gene3D" id="3.30.2090.10">
    <property type="entry name" value="Multidrug efflux transporter AcrB TolC docking domain, DN and DC subdomains"/>
    <property type="match status" value="2"/>
</dbReference>
<dbReference type="GO" id="GO:0042910">
    <property type="term" value="F:xenobiotic transmembrane transporter activity"/>
    <property type="evidence" value="ECO:0007669"/>
    <property type="project" value="TreeGrafter"/>
</dbReference>
<proteinExistence type="predicted"/>
<feature type="transmembrane region" description="Helical" evidence="1">
    <location>
        <begin position="880"/>
        <end position="899"/>
    </location>
</feature>
<feature type="transmembrane region" description="Helical" evidence="1">
    <location>
        <begin position="981"/>
        <end position="1003"/>
    </location>
</feature>
<dbReference type="EMBL" id="LABZ01000109">
    <property type="protein sequence ID" value="KMO39320.1"/>
    <property type="molecule type" value="Genomic_DNA"/>
</dbReference>
<keyword evidence="1" id="KW-0812">Transmembrane</keyword>
<dbReference type="AlphaFoldDB" id="A0A0J6SVK9"/>
<dbReference type="Proteomes" id="UP000036449">
    <property type="component" value="Unassembled WGS sequence"/>
</dbReference>
<comment type="caution">
    <text evidence="2">The sequence shown here is derived from an EMBL/GenBank/DDBJ whole genome shotgun (WGS) entry which is preliminary data.</text>
</comment>
<dbReference type="Gene3D" id="3.30.70.1440">
    <property type="entry name" value="Multidrug efflux transporter AcrB pore domain"/>
    <property type="match status" value="1"/>
</dbReference>
<dbReference type="SUPFAM" id="SSF82714">
    <property type="entry name" value="Multidrug efflux transporter AcrB TolC docking domain, DN and DC subdomains"/>
    <property type="match status" value="2"/>
</dbReference>
<keyword evidence="3" id="KW-1185">Reference proteome</keyword>
<feature type="transmembrane region" description="Helical" evidence="1">
    <location>
        <begin position="520"/>
        <end position="542"/>
    </location>
</feature>
<feature type="transmembrane region" description="Helical" evidence="1">
    <location>
        <begin position="905"/>
        <end position="925"/>
    </location>
</feature>
<dbReference type="GO" id="GO:0005886">
    <property type="term" value="C:plasma membrane"/>
    <property type="evidence" value="ECO:0007669"/>
    <property type="project" value="TreeGrafter"/>
</dbReference>
<dbReference type="RefSeq" id="WP_048451856.1">
    <property type="nucleotide sequence ID" value="NZ_JBNNPJ010000137.1"/>
</dbReference>
<evidence type="ECO:0000313" key="2">
    <source>
        <dbReference type="EMBL" id="KMO39320.1"/>
    </source>
</evidence>
<dbReference type="Pfam" id="PF00873">
    <property type="entry name" value="ACR_tran"/>
    <property type="match status" value="1"/>
</dbReference>
<dbReference type="PANTHER" id="PTHR32063">
    <property type="match status" value="1"/>
</dbReference>